<feature type="chain" id="PRO_5043750280" description="HD-GYP domain-containing protein" evidence="2">
    <location>
        <begin position="21"/>
        <end position="455"/>
    </location>
</feature>
<keyword evidence="1" id="KW-0472">Membrane</keyword>
<gene>
    <name evidence="4" type="ORF">DSM112329_04683</name>
</gene>
<keyword evidence="2" id="KW-0732">Signal</keyword>
<feature type="transmembrane region" description="Helical" evidence="1">
    <location>
        <begin position="135"/>
        <end position="159"/>
    </location>
</feature>
<feature type="domain" description="HD-GYP" evidence="3">
    <location>
        <begin position="239"/>
        <end position="436"/>
    </location>
</feature>
<dbReference type="AlphaFoldDB" id="A0AAU7B2F7"/>
<evidence type="ECO:0000256" key="1">
    <source>
        <dbReference type="SAM" id="Phobius"/>
    </source>
</evidence>
<dbReference type="InterPro" id="IPR052020">
    <property type="entry name" value="Cyclic_di-GMP/3'3'-cGAMP_PDE"/>
</dbReference>
<dbReference type="Pfam" id="PF13487">
    <property type="entry name" value="HD_5"/>
    <property type="match status" value="1"/>
</dbReference>
<dbReference type="InterPro" id="IPR037522">
    <property type="entry name" value="HD_GYP_dom"/>
</dbReference>
<keyword evidence="1" id="KW-0812">Transmembrane</keyword>
<dbReference type="EMBL" id="CP114014">
    <property type="protein sequence ID" value="XAY07792.1"/>
    <property type="molecule type" value="Genomic_DNA"/>
</dbReference>
<dbReference type="PANTHER" id="PTHR45228">
    <property type="entry name" value="CYCLIC DI-GMP PHOSPHODIESTERASE TM_0186-RELATED"/>
    <property type="match status" value="1"/>
</dbReference>
<dbReference type="PANTHER" id="PTHR45228:SF4">
    <property type="entry name" value="LIPOPROTEIN"/>
    <property type="match status" value="1"/>
</dbReference>
<feature type="transmembrane region" description="Helical" evidence="1">
    <location>
        <begin position="203"/>
        <end position="223"/>
    </location>
</feature>
<dbReference type="Gene3D" id="1.10.3210.10">
    <property type="entry name" value="Hypothetical protein af1432"/>
    <property type="match status" value="1"/>
</dbReference>
<reference evidence="4" key="1">
    <citation type="submission" date="2022-12" db="EMBL/GenBank/DDBJ databases">
        <title>Paraconexibacter alkalitolerans sp. nov. and Baekduia alba sp. nov., isolated from soil and emended description of the genera Paraconexibacter (Chun et al., 2020) and Baekduia (An et al., 2020).</title>
        <authorList>
            <person name="Vieira S."/>
            <person name="Huber K.J."/>
            <person name="Geppert A."/>
            <person name="Wolf J."/>
            <person name="Neumann-Schaal M."/>
            <person name="Muesken M."/>
            <person name="Overmann J."/>
        </authorList>
    </citation>
    <scope>NUCLEOTIDE SEQUENCE</scope>
    <source>
        <strain evidence="4">AEG42_29</strain>
    </source>
</reference>
<keyword evidence="1" id="KW-1133">Transmembrane helix</keyword>
<accession>A0AAU7B2F7</accession>
<evidence type="ECO:0000256" key="2">
    <source>
        <dbReference type="SAM" id="SignalP"/>
    </source>
</evidence>
<sequence>MPRRAAVTALALLGAVSAWALHRYGAPSPLWPAVVLAFIAAAADGAQVRFAPFLHVTAIDVVAQAGALFGGPASPLVSAAGGTLMSYGRERHQRNEYAKVALAINLSANVVPATLAAALVYGLGLSPHDNPDDHAAFLAGAVLLPIVAAALSVIVFTVLIALRTGRAGWDVLLEVVRDIWQTLVVQVGFIFAIAVIYRGSAVTGLVVASILAGAFAYMAQLVVRSRQQAALATDRAEQMTAMSWGVLSSLVRTLDLRSPSAARHSAAVAGFSRDIAAQLGHTNAEQDLAHISGLLHDIGKFALSDLVLNAAEPLGHRTGEWDSIEAHPTIGAELLADLTEYGPVAEIVSQHHERVDGTGYPNGLAGDEIHPIARIVACAEVYDTISAPDTYREQLSGIEAVRELRRVAGGQLDPDVVEALIAVLAGRDLEYRHRAAADYAAELDVQRRAQGRRTS</sequence>
<feature type="transmembrane region" description="Helical" evidence="1">
    <location>
        <begin position="100"/>
        <end position="123"/>
    </location>
</feature>
<dbReference type="RefSeq" id="WP_354698984.1">
    <property type="nucleotide sequence ID" value="NZ_CP114014.1"/>
</dbReference>
<dbReference type="KEGG" id="parq:DSM112329_04683"/>
<feature type="transmembrane region" description="Helical" evidence="1">
    <location>
        <begin position="179"/>
        <end position="197"/>
    </location>
</feature>
<dbReference type="InterPro" id="IPR006675">
    <property type="entry name" value="HDIG_dom"/>
</dbReference>
<proteinExistence type="predicted"/>
<dbReference type="InterPro" id="IPR003607">
    <property type="entry name" value="HD/PDEase_dom"/>
</dbReference>
<dbReference type="SMART" id="SM00471">
    <property type="entry name" value="HDc"/>
    <property type="match status" value="1"/>
</dbReference>
<dbReference type="PROSITE" id="PS51832">
    <property type="entry name" value="HD_GYP"/>
    <property type="match status" value="1"/>
</dbReference>
<evidence type="ECO:0000313" key="4">
    <source>
        <dbReference type="EMBL" id="XAY07792.1"/>
    </source>
</evidence>
<feature type="signal peptide" evidence="2">
    <location>
        <begin position="1"/>
        <end position="20"/>
    </location>
</feature>
<evidence type="ECO:0000259" key="3">
    <source>
        <dbReference type="PROSITE" id="PS51832"/>
    </source>
</evidence>
<dbReference type="SUPFAM" id="SSF109604">
    <property type="entry name" value="HD-domain/PDEase-like"/>
    <property type="match status" value="1"/>
</dbReference>
<organism evidence="4">
    <name type="scientific">Paraconexibacter sp. AEG42_29</name>
    <dbReference type="NCBI Taxonomy" id="2997339"/>
    <lineage>
        <taxon>Bacteria</taxon>
        <taxon>Bacillati</taxon>
        <taxon>Actinomycetota</taxon>
        <taxon>Thermoleophilia</taxon>
        <taxon>Solirubrobacterales</taxon>
        <taxon>Paraconexibacteraceae</taxon>
        <taxon>Paraconexibacter</taxon>
    </lineage>
</organism>
<dbReference type="CDD" id="cd00077">
    <property type="entry name" value="HDc"/>
    <property type="match status" value="1"/>
</dbReference>
<feature type="transmembrane region" description="Helical" evidence="1">
    <location>
        <begin position="30"/>
        <end position="46"/>
    </location>
</feature>
<protein>
    <recommendedName>
        <fullName evidence="3">HD-GYP domain-containing protein</fullName>
    </recommendedName>
</protein>
<dbReference type="NCBIfam" id="TIGR00277">
    <property type="entry name" value="HDIG"/>
    <property type="match status" value="1"/>
</dbReference>
<name>A0AAU7B2F7_9ACTN</name>